<dbReference type="Pfam" id="PF13604">
    <property type="entry name" value="AAA_30"/>
    <property type="match status" value="1"/>
</dbReference>
<dbReference type="InterPro" id="IPR027785">
    <property type="entry name" value="UvrD-like_helicase_C"/>
</dbReference>
<accession>A0AAX4JGX4</accession>
<dbReference type="Gene3D" id="3.40.50.300">
    <property type="entry name" value="P-loop containing nucleotide triphosphate hydrolases"/>
    <property type="match status" value="2"/>
</dbReference>
<protein>
    <recommendedName>
        <fullName evidence="1">UvrD-like helicase C-terminal domain-containing protein</fullName>
    </recommendedName>
</protein>
<dbReference type="GO" id="GO:0043139">
    <property type="term" value="F:5'-3' DNA helicase activity"/>
    <property type="evidence" value="ECO:0007669"/>
    <property type="project" value="TreeGrafter"/>
</dbReference>
<reference evidence="2" key="1">
    <citation type="submission" date="2024-01" db="EMBL/GenBank/DDBJ databases">
        <authorList>
            <person name="Zhu Q."/>
        </authorList>
    </citation>
    <scope>NUCLEOTIDE SEQUENCE</scope>
</reference>
<dbReference type="SUPFAM" id="SSF52540">
    <property type="entry name" value="P-loop containing nucleoside triphosphate hydrolases"/>
    <property type="match status" value="1"/>
</dbReference>
<dbReference type="PANTHER" id="PTHR43788:SF8">
    <property type="entry name" value="DNA-BINDING PROTEIN SMUBP-2"/>
    <property type="match status" value="1"/>
</dbReference>
<dbReference type="Proteomes" id="UP001432380">
    <property type="component" value="Segment"/>
</dbReference>
<name>A0AAX4JGX4_9CAUD</name>
<dbReference type="InterPro" id="IPR050534">
    <property type="entry name" value="Coronavir_polyprotein_1ab"/>
</dbReference>
<evidence type="ECO:0000313" key="2">
    <source>
        <dbReference type="EMBL" id="WVK89972.1"/>
    </source>
</evidence>
<evidence type="ECO:0000313" key="3">
    <source>
        <dbReference type="Proteomes" id="UP001432380"/>
    </source>
</evidence>
<sequence length="428" mass="48341">MTTLNAGQQAAADGIFDFLLGNEKELVISGPGGTGKTHLMGHIIDEVLPMYHKTCSMMNMPPLYRDVYMTATTNKAADVLGSSTGRPTSTIYSLMNLKVEQNLNNGSQRVTKTKSWMVHRNKIIFVDEASFEDSVLRNYILEGTNNCKIIHVGDHCQLAPIMEQKPPVFSAGLPFYELTEQMRTSDANLQGLNQQLRHTVETGEFLPIQHVPGVIDWVTDEDEMQALVEEHFVDSHHNSRLLAYTNDRVNLYNGFIRDFRQLPSCPVEGDILVCNSAIQLNTVQKSIPTETQLEIEKIHSQYKVTISPDVELDVLLVNARSQYALYENLEIPVDREHFNALTKWYAGEKNWERYFYLKNTFPDLRPADACTTHKAQGSTFDTVFIDMGDMSNCRNPDTAARLLYVAASRARKRVIMFGHLAQKFGGII</sequence>
<dbReference type="EMBL" id="PP079243">
    <property type="protein sequence ID" value="WVK89972.1"/>
    <property type="molecule type" value="Genomic_DNA"/>
</dbReference>
<feature type="domain" description="UvrD-like helicase C-terminal" evidence="1">
    <location>
        <begin position="367"/>
        <end position="416"/>
    </location>
</feature>
<proteinExistence type="predicted"/>
<dbReference type="Pfam" id="PF13538">
    <property type="entry name" value="UvrD_C_2"/>
    <property type="match status" value="1"/>
</dbReference>
<organism evidence="2 3">
    <name type="scientific">Burkholderia phage vB_BpP_HN02</name>
    <dbReference type="NCBI Taxonomy" id="3116925"/>
    <lineage>
        <taxon>Viruses</taxon>
        <taxon>Duplodnaviria</taxon>
        <taxon>Heunggongvirae</taxon>
        <taxon>Uroviricota</taxon>
        <taxon>Caudoviricetes</taxon>
        <taxon>Schitoviridae</taxon>
    </lineage>
</organism>
<dbReference type="PANTHER" id="PTHR43788">
    <property type="entry name" value="DNA2/NAM7 HELICASE FAMILY MEMBER"/>
    <property type="match status" value="1"/>
</dbReference>
<dbReference type="CDD" id="cd18809">
    <property type="entry name" value="SF1_C_RecD"/>
    <property type="match status" value="1"/>
</dbReference>
<dbReference type="InterPro" id="IPR027417">
    <property type="entry name" value="P-loop_NTPase"/>
</dbReference>
<evidence type="ECO:0000259" key="1">
    <source>
        <dbReference type="Pfam" id="PF13538"/>
    </source>
</evidence>